<dbReference type="Pfam" id="PF00107">
    <property type="entry name" value="ADH_zinc_N"/>
    <property type="match status" value="1"/>
</dbReference>
<accession>A0A091A299</accession>
<evidence type="ECO:0000313" key="7">
    <source>
        <dbReference type="EMBL" id="MUG21886.1"/>
    </source>
</evidence>
<dbReference type="Gene3D" id="3.40.50.720">
    <property type="entry name" value="NAD(P)-binding Rossmann-like Domain"/>
    <property type="match status" value="1"/>
</dbReference>
<dbReference type="GO" id="GO:0016491">
    <property type="term" value="F:oxidoreductase activity"/>
    <property type="evidence" value="ECO:0007669"/>
    <property type="project" value="UniProtKB-KW"/>
</dbReference>
<dbReference type="InterPro" id="IPR013149">
    <property type="entry name" value="ADH-like_C"/>
</dbReference>
<dbReference type="InterPro" id="IPR020843">
    <property type="entry name" value="ER"/>
</dbReference>
<dbReference type="EMBL" id="WNZZ01000003">
    <property type="protein sequence ID" value="MUG21886.1"/>
    <property type="molecule type" value="Genomic_DNA"/>
</dbReference>
<dbReference type="STRING" id="44252.DJ90_854"/>
<dbReference type="PANTHER" id="PTHR43401:SF2">
    <property type="entry name" value="L-THREONINE 3-DEHYDROGENASE"/>
    <property type="match status" value="1"/>
</dbReference>
<comment type="cofactor">
    <cofactor evidence="4">
        <name>Zn(2+)</name>
        <dbReference type="ChEBI" id="CHEBI:29105"/>
    </cofactor>
</comment>
<dbReference type="Proteomes" id="UP000029278">
    <property type="component" value="Unassembled WGS sequence"/>
</dbReference>
<evidence type="ECO:0000256" key="4">
    <source>
        <dbReference type="RuleBase" id="RU361277"/>
    </source>
</evidence>
<dbReference type="Proteomes" id="UP000442469">
    <property type="component" value="Unassembled WGS sequence"/>
</dbReference>
<dbReference type="PATRIC" id="fig|44252.3.peg.1310"/>
<dbReference type="RefSeq" id="WP_036619910.1">
    <property type="nucleotide sequence ID" value="NZ_BGML01000011.1"/>
</dbReference>
<dbReference type="GeneID" id="77011610"/>
<dbReference type="InterPro" id="IPR013154">
    <property type="entry name" value="ADH-like_N"/>
</dbReference>
<dbReference type="InterPro" id="IPR036291">
    <property type="entry name" value="NAD(P)-bd_dom_sf"/>
</dbReference>
<evidence type="ECO:0000259" key="5">
    <source>
        <dbReference type="SMART" id="SM00829"/>
    </source>
</evidence>
<dbReference type="Pfam" id="PF08240">
    <property type="entry name" value="ADH_N"/>
    <property type="match status" value="1"/>
</dbReference>
<dbReference type="OrthoDB" id="9777057at2"/>
<dbReference type="SMART" id="SM00829">
    <property type="entry name" value="PKS_ER"/>
    <property type="match status" value="1"/>
</dbReference>
<evidence type="ECO:0000313" key="9">
    <source>
        <dbReference type="Proteomes" id="UP000442469"/>
    </source>
</evidence>
<comment type="similarity">
    <text evidence="4">Belongs to the zinc-containing alcohol dehydrogenase family.</text>
</comment>
<comment type="caution">
    <text evidence="6">The sequence shown here is derived from an EMBL/GenBank/DDBJ whole genome shotgun (WGS) entry which is preliminary data.</text>
</comment>
<dbReference type="AlphaFoldDB" id="A0A091A299"/>
<dbReference type="InterPro" id="IPR050129">
    <property type="entry name" value="Zn_alcohol_dh"/>
</dbReference>
<dbReference type="SUPFAM" id="SSF50129">
    <property type="entry name" value="GroES-like"/>
    <property type="match status" value="1"/>
</dbReference>
<dbReference type="GO" id="GO:0008270">
    <property type="term" value="F:zinc ion binding"/>
    <property type="evidence" value="ECO:0007669"/>
    <property type="project" value="InterPro"/>
</dbReference>
<organism evidence="6 8">
    <name type="scientific">Paenibacillus macerans</name>
    <name type="common">Bacillus macerans</name>
    <dbReference type="NCBI Taxonomy" id="44252"/>
    <lineage>
        <taxon>Bacteria</taxon>
        <taxon>Bacillati</taxon>
        <taxon>Bacillota</taxon>
        <taxon>Bacilli</taxon>
        <taxon>Bacillales</taxon>
        <taxon>Paenibacillaceae</taxon>
        <taxon>Paenibacillus</taxon>
    </lineage>
</organism>
<dbReference type="InterPro" id="IPR011032">
    <property type="entry name" value="GroES-like_sf"/>
</dbReference>
<keyword evidence="2 4" id="KW-0862">Zinc</keyword>
<dbReference type="CDD" id="cd08261">
    <property type="entry name" value="Zn_ADH7"/>
    <property type="match status" value="1"/>
</dbReference>
<dbReference type="InterPro" id="IPR002328">
    <property type="entry name" value="ADH_Zn_CS"/>
</dbReference>
<evidence type="ECO:0000256" key="3">
    <source>
        <dbReference type="ARBA" id="ARBA00023002"/>
    </source>
</evidence>
<dbReference type="HOGENOM" id="CLU_026673_11_0_9"/>
<dbReference type="SUPFAM" id="SSF51735">
    <property type="entry name" value="NAD(P)-binding Rossmann-fold domains"/>
    <property type="match status" value="1"/>
</dbReference>
<dbReference type="PROSITE" id="PS00059">
    <property type="entry name" value="ADH_ZINC"/>
    <property type="match status" value="1"/>
</dbReference>
<evidence type="ECO:0000313" key="6">
    <source>
        <dbReference type="EMBL" id="KFN10431.1"/>
    </source>
</evidence>
<dbReference type="PANTHER" id="PTHR43401">
    <property type="entry name" value="L-THREONINE 3-DEHYDROGENASE"/>
    <property type="match status" value="1"/>
</dbReference>
<keyword evidence="3" id="KW-0560">Oxidoreductase</keyword>
<reference evidence="6 8" key="1">
    <citation type="submission" date="2014-04" db="EMBL/GenBank/DDBJ databases">
        <authorList>
            <person name="Bishop-Lilly K.A."/>
            <person name="Broomall S.M."/>
            <person name="Chain P.S."/>
            <person name="Chertkov O."/>
            <person name="Coyne S.R."/>
            <person name="Daligault H.E."/>
            <person name="Davenport K.W."/>
            <person name="Erkkila T."/>
            <person name="Frey K.G."/>
            <person name="Gibbons H.S."/>
            <person name="Gu W."/>
            <person name="Jaissle J."/>
            <person name="Johnson S.L."/>
            <person name="Koroleva G.I."/>
            <person name="Ladner J.T."/>
            <person name="Lo C.-C."/>
            <person name="Minogue T.D."/>
            <person name="Munk C."/>
            <person name="Palacios G.F."/>
            <person name="Redden C.L."/>
            <person name="Rosenzweig C.N."/>
            <person name="Scholz M.B."/>
            <person name="Teshima H."/>
            <person name="Xu Y."/>
        </authorList>
    </citation>
    <scope>NUCLEOTIDE SEQUENCE [LARGE SCALE GENOMIC DNA]</scope>
    <source>
        <strain evidence="6 8">8244</strain>
    </source>
</reference>
<evidence type="ECO:0000256" key="1">
    <source>
        <dbReference type="ARBA" id="ARBA00022723"/>
    </source>
</evidence>
<name>A0A091A299_PAEMA</name>
<reference evidence="7 9" key="2">
    <citation type="submission" date="2019-11" db="EMBL/GenBank/DDBJ databases">
        <title>Draft genome sequences of five Paenibacillus species of dairy origin.</title>
        <authorList>
            <person name="Olajide A.M."/>
            <person name="Chen S."/>
            <person name="Lapointe G."/>
        </authorList>
    </citation>
    <scope>NUCLEOTIDE SEQUENCE [LARGE SCALE GENOMIC DNA]</scope>
    <source>
        <strain evidence="7 9">3CT49</strain>
    </source>
</reference>
<dbReference type="Gene3D" id="3.90.180.10">
    <property type="entry name" value="Medium-chain alcohol dehydrogenases, catalytic domain"/>
    <property type="match status" value="1"/>
</dbReference>
<feature type="domain" description="Enoyl reductase (ER)" evidence="5">
    <location>
        <begin position="10"/>
        <end position="336"/>
    </location>
</feature>
<gene>
    <name evidence="6" type="ORF">DJ90_854</name>
    <name evidence="7" type="ORF">GNQ08_05505</name>
</gene>
<evidence type="ECO:0000313" key="8">
    <source>
        <dbReference type="Proteomes" id="UP000029278"/>
    </source>
</evidence>
<proteinExistence type="inferred from homology"/>
<protein>
    <submittedName>
        <fullName evidence="7">Alcohol dehydrogenase catalytic domain-containing protein</fullName>
    </submittedName>
    <submittedName>
        <fullName evidence="6">Zinc-binding dehydrogenase family protein</fullName>
    </submittedName>
</protein>
<keyword evidence="8" id="KW-1185">Reference proteome</keyword>
<sequence>MKAIQVVEPGKMRLIEKEMPRIIHGNEVLIKVRMVGICGSDMHIYHGTSPVATYPRVIGHEMAGEVEEIGADVHRLLPGDKVVMEPIETCGQCYACKAGRKNVCAKLQVYGVHKDGSFQEYIVLPEHLVHKVDHRLAWEEAVLVEPFTIGAQANWRGDVRAGDYVFVMGAGPIGLCALQVAKLKGAVCVISDLSDEKLAYAKEVGADYTLNPLTDNVADEIKRITGGLGPNVTIDAVCTEKTFEQAVEMTSVAGRVVVLGFGETPSQIPQLPITKKEVTIAGSRLQSGKFPEVIEWFNSGRIAVNSFVTHRFALEDFRAAIELIETHPNQVRKVVLELHTK</sequence>
<dbReference type="EMBL" id="JMQA01000018">
    <property type="protein sequence ID" value="KFN10431.1"/>
    <property type="molecule type" value="Genomic_DNA"/>
</dbReference>
<evidence type="ECO:0000256" key="2">
    <source>
        <dbReference type="ARBA" id="ARBA00022833"/>
    </source>
</evidence>
<keyword evidence="1 4" id="KW-0479">Metal-binding</keyword>